<evidence type="ECO:0000313" key="6">
    <source>
        <dbReference type="Proteomes" id="UP000733744"/>
    </source>
</evidence>
<dbReference type="InterPro" id="IPR037143">
    <property type="entry name" value="4-PPantetheinyl_Trfase_dom_sf"/>
</dbReference>
<comment type="similarity">
    <text evidence="1">Belongs to the P-Pant transferase superfamily. Gsp/Sfp/HetI/AcpT family.</text>
</comment>
<dbReference type="Pfam" id="PF22624">
    <property type="entry name" value="AASDHPPT_N"/>
    <property type="match status" value="1"/>
</dbReference>
<dbReference type="InterPro" id="IPR008278">
    <property type="entry name" value="4-PPantetheinyl_Trfase_dom"/>
</dbReference>
<dbReference type="RefSeq" id="WP_127028850.1">
    <property type="nucleotide sequence ID" value="NZ_RYFG02000120.1"/>
</dbReference>
<comment type="caution">
    <text evidence="5">The sequence shown here is derived from an EMBL/GenBank/DDBJ whole genome shotgun (WGS) entry which is preliminary data.</text>
</comment>
<dbReference type="InterPro" id="IPR050559">
    <property type="entry name" value="P-Pant_transferase_sf"/>
</dbReference>
<sequence>MLTLGNDDVHIHLLQPELAVNIDAGSLDETERQRARSFKFDKDRDLYVAAHLFMRRVLSRYAFVPEKDWRFVNNAYGKPAIANPGYEWLQFNLSHTQGSVACAVARQRAVGVDVERHKRISDLASLCRHAFSSREAEHVLSARLPDEQEQRFFSYWTLKEAYIKARGMGLSLPLQQFSFVREANRNWRLHYAPDFQHDGESWKFNTRRLGESHYLAYCVQTGNYGSNRELSVQIMDPSGRCCWNETVLG</sequence>
<gene>
    <name evidence="5" type="ORF">EKO24_020620</name>
</gene>
<protein>
    <submittedName>
        <fullName evidence="5">4'-phosphopantetheinyl transferase superfamily protein</fullName>
    </submittedName>
</protein>
<name>A0ABY3C586_9GAMM</name>
<dbReference type="SUPFAM" id="SSF56214">
    <property type="entry name" value="4'-phosphopantetheinyl transferase"/>
    <property type="match status" value="2"/>
</dbReference>
<keyword evidence="2 5" id="KW-0808">Transferase</keyword>
<evidence type="ECO:0000313" key="5">
    <source>
        <dbReference type="EMBL" id="TRW90023.1"/>
    </source>
</evidence>
<dbReference type="PANTHER" id="PTHR12215">
    <property type="entry name" value="PHOSPHOPANTETHEINE TRANSFERASE"/>
    <property type="match status" value="1"/>
</dbReference>
<keyword evidence="6" id="KW-1185">Reference proteome</keyword>
<evidence type="ECO:0000256" key="1">
    <source>
        <dbReference type="ARBA" id="ARBA00010990"/>
    </source>
</evidence>
<feature type="domain" description="4'-phosphopantetheinyl transferase" evidence="3">
    <location>
        <begin position="109"/>
        <end position="218"/>
    </location>
</feature>
<dbReference type="InterPro" id="IPR055066">
    <property type="entry name" value="AASDHPPT_N"/>
</dbReference>
<dbReference type="PANTHER" id="PTHR12215:SF10">
    <property type="entry name" value="L-AMINOADIPATE-SEMIALDEHYDE DEHYDROGENASE-PHOSPHOPANTETHEINYL TRANSFERASE"/>
    <property type="match status" value="1"/>
</dbReference>
<dbReference type="EMBL" id="RYFG02000120">
    <property type="protein sequence ID" value="TRW90023.1"/>
    <property type="molecule type" value="Genomic_DNA"/>
</dbReference>
<proteinExistence type="inferred from homology"/>
<dbReference type="GO" id="GO:0016740">
    <property type="term" value="F:transferase activity"/>
    <property type="evidence" value="ECO:0007669"/>
    <property type="project" value="UniProtKB-KW"/>
</dbReference>
<dbReference type="Pfam" id="PF01648">
    <property type="entry name" value="ACPS"/>
    <property type="match status" value="1"/>
</dbReference>
<accession>A0ABY3C586</accession>
<organism evidence="5 6">
    <name type="scientific">Candidatus Methylobacter oryzae</name>
    <dbReference type="NCBI Taxonomy" id="2497749"/>
    <lineage>
        <taxon>Bacteria</taxon>
        <taxon>Pseudomonadati</taxon>
        <taxon>Pseudomonadota</taxon>
        <taxon>Gammaproteobacteria</taxon>
        <taxon>Methylococcales</taxon>
        <taxon>Methylococcaceae</taxon>
        <taxon>Methylobacter</taxon>
    </lineage>
</organism>
<dbReference type="Proteomes" id="UP000733744">
    <property type="component" value="Unassembled WGS sequence"/>
</dbReference>
<feature type="domain" description="4'-phosphopantetheinyl transferase N-terminal" evidence="4">
    <location>
        <begin position="26"/>
        <end position="103"/>
    </location>
</feature>
<dbReference type="Gene3D" id="3.90.470.20">
    <property type="entry name" value="4'-phosphopantetheinyl transferase domain"/>
    <property type="match status" value="2"/>
</dbReference>
<evidence type="ECO:0000259" key="4">
    <source>
        <dbReference type="Pfam" id="PF22624"/>
    </source>
</evidence>
<evidence type="ECO:0000259" key="3">
    <source>
        <dbReference type="Pfam" id="PF01648"/>
    </source>
</evidence>
<reference evidence="5 6" key="1">
    <citation type="journal article" date="2019" name="Antonie Van Leeuwenhoek">
        <title>Description of 'Ca. Methylobacter oryzae' KRF1, a novel species from the environmentally important Methylobacter clade 2.</title>
        <authorList>
            <person name="Khatri K."/>
            <person name="Mohite J.A."/>
            <person name="Pandit P.S."/>
            <person name="Bahulikar R."/>
            <person name="Rahalkar M.C."/>
        </authorList>
    </citation>
    <scope>NUCLEOTIDE SEQUENCE [LARGE SCALE GENOMIC DNA]</scope>
    <source>
        <strain evidence="5 6">KRF1</strain>
    </source>
</reference>
<evidence type="ECO:0000256" key="2">
    <source>
        <dbReference type="ARBA" id="ARBA00022679"/>
    </source>
</evidence>